<evidence type="ECO:0000256" key="1">
    <source>
        <dbReference type="ARBA" id="ARBA00022692"/>
    </source>
</evidence>
<dbReference type="GO" id="GO:0016020">
    <property type="term" value="C:membrane"/>
    <property type="evidence" value="ECO:0007669"/>
    <property type="project" value="InterPro"/>
</dbReference>
<keyword evidence="2" id="KW-1133">Transmembrane helix</keyword>
<sequence>MSVDTFLDMGRTATNVLGNSVAAAVMTKWEGQLGAVMSDGEYAALVGEREPAGDKGKTSGERALA</sequence>
<keyword evidence="5" id="KW-1185">Reference proteome</keyword>
<keyword evidence="1" id="KW-0812">Transmembrane</keyword>
<evidence type="ECO:0000256" key="2">
    <source>
        <dbReference type="ARBA" id="ARBA00022989"/>
    </source>
</evidence>
<name>A0A7W9TVN3_9BURK</name>
<protein>
    <submittedName>
        <fullName evidence="4">Na+/H+-dicarboxylate symporter</fullName>
    </submittedName>
</protein>
<dbReference type="SUPFAM" id="SSF118215">
    <property type="entry name" value="Proton glutamate symport protein"/>
    <property type="match status" value="1"/>
</dbReference>
<dbReference type="EMBL" id="JACHBW010000005">
    <property type="protein sequence ID" value="MBB6102271.1"/>
    <property type="molecule type" value="Genomic_DNA"/>
</dbReference>
<dbReference type="Gene3D" id="1.10.3860.10">
    <property type="entry name" value="Sodium:dicarboxylate symporter"/>
    <property type="match status" value="1"/>
</dbReference>
<accession>A0A7W9TVN3</accession>
<gene>
    <name evidence="4" type="ORF">F4827_002120</name>
</gene>
<keyword evidence="3" id="KW-0472">Membrane</keyword>
<dbReference type="InterPro" id="IPR036458">
    <property type="entry name" value="Na:dicarbo_symporter_sf"/>
</dbReference>
<dbReference type="GO" id="GO:0015293">
    <property type="term" value="F:symporter activity"/>
    <property type="evidence" value="ECO:0007669"/>
    <property type="project" value="InterPro"/>
</dbReference>
<proteinExistence type="predicted"/>
<evidence type="ECO:0000256" key="3">
    <source>
        <dbReference type="ARBA" id="ARBA00023136"/>
    </source>
</evidence>
<dbReference type="AlphaFoldDB" id="A0A7W9TVN3"/>
<organism evidence="4 5">
    <name type="scientific">Paraburkholderia bannensis</name>
    <dbReference type="NCBI Taxonomy" id="765414"/>
    <lineage>
        <taxon>Bacteria</taxon>
        <taxon>Pseudomonadati</taxon>
        <taxon>Pseudomonadota</taxon>
        <taxon>Betaproteobacteria</taxon>
        <taxon>Burkholderiales</taxon>
        <taxon>Burkholderiaceae</taxon>
        <taxon>Paraburkholderia</taxon>
    </lineage>
</organism>
<dbReference type="Proteomes" id="UP000571554">
    <property type="component" value="Unassembled WGS sequence"/>
</dbReference>
<evidence type="ECO:0000313" key="5">
    <source>
        <dbReference type="Proteomes" id="UP000571554"/>
    </source>
</evidence>
<comment type="caution">
    <text evidence="4">The sequence shown here is derived from an EMBL/GenBank/DDBJ whole genome shotgun (WGS) entry which is preliminary data.</text>
</comment>
<reference evidence="4 5" key="1">
    <citation type="submission" date="2020-08" db="EMBL/GenBank/DDBJ databases">
        <title>Above-ground endophytic microbial communities from plants in different locations in the United States.</title>
        <authorList>
            <person name="Frank C."/>
        </authorList>
    </citation>
    <scope>NUCLEOTIDE SEQUENCE [LARGE SCALE GENOMIC DNA]</scope>
    <source>
        <strain evidence="4 5">WP4_2_2</strain>
    </source>
</reference>
<evidence type="ECO:0000313" key="4">
    <source>
        <dbReference type="EMBL" id="MBB6102271.1"/>
    </source>
</evidence>